<gene>
    <name evidence="1" type="ORF">CDAR_383451</name>
</gene>
<dbReference type="EMBL" id="BPLQ01002109">
    <property type="protein sequence ID" value="GIX88903.1"/>
    <property type="molecule type" value="Genomic_DNA"/>
</dbReference>
<organism evidence="1 2">
    <name type="scientific">Caerostris darwini</name>
    <dbReference type="NCBI Taxonomy" id="1538125"/>
    <lineage>
        <taxon>Eukaryota</taxon>
        <taxon>Metazoa</taxon>
        <taxon>Ecdysozoa</taxon>
        <taxon>Arthropoda</taxon>
        <taxon>Chelicerata</taxon>
        <taxon>Arachnida</taxon>
        <taxon>Araneae</taxon>
        <taxon>Araneomorphae</taxon>
        <taxon>Entelegynae</taxon>
        <taxon>Araneoidea</taxon>
        <taxon>Araneidae</taxon>
        <taxon>Caerostris</taxon>
    </lineage>
</organism>
<protein>
    <submittedName>
        <fullName evidence="1">Uncharacterized protein</fullName>
    </submittedName>
</protein>
<dbReference type="AlphaFoldDB" id="A0AAV4NVZ8"/>
<accession>A0AAV4NVZ8</accession>
<keyword evidence="2" id="KW-1185">Reference proteome</keyword>
<name>A0AAV4NVZ8_9ARAC</name>
<evidence type="ECO:0000313" key="1">
    <source>
        <dbReference type="EMBL" id="GIX88903.1"/>
    </source>
</evidence>
<reference evidence="1 2" key="1">
    <citation type="submission" date="2021-06" db="EMBL/GenBank/DDBJ databases">
        <title>Caerostris darwini draft genome.</title>
        <authorList>
            <person name="Kono N."/>
            <person name="Arakawa K."/>
        </authorList>
    </citation>
    <scope>NUCLEOTIDE SEQUENCE [LARGE SCALE GENOMIC DNA]</scope>
</reference>
<dbReference type="Proteomes" id="UP001054837">
    <property type="component" value="Unassembled WGS sequence"/>
</dbReference>
<comment type="caution">
    <text evidence="1">The sequence shown here is derived from an EMBL/GenBank/DDBJ whole genome shotgun (WGS) entry which is preliminary data.</text>
</comment>
<proteinExistence type="predicted"/>
<evidence type="ECO:0000313" key="2">
    <source>
        <dbReference type="Proteomes" id="UP001054837"/>
    </source>
</evidence>
<sequence length="116" mass="13429">MLDVKVKSVELNNEESLLKYLNFYSKIHRSSAVNCIDLNLTTFNKSFILNSRSIHSQPEPHEEPSLELVPDTQPFECERRTSPPEMLSQRPNPAFHLVSEMGCQSSRRRQVMQLVK</sequence>